<evidence type="ECO:0000256" key="6">
    <source>
        <dbReference type="ARBA" id="ARBA00022840"/>
    </source>
</evidence>
<dbReference type="EC" id="2.7.7.27" evidence="9"/>
<dbReference type="NCBIfam" id="NF001947">
    <property type="entry name" value="PRK00725.1"/>
    <property type="match status" value="1"/>
</dbReference>
<evidence type="ECO:0000256" key="8">
    <source>
        <dbReference type="ARBA" id="ARBA00023277"/>
    </source>
</evidence>
<evidence type="ECO:0000256" key="4">
    <source>
        <dbReference type="ARBA" id="ARBA00022695"/>
    </source>
</evidence>
<evidence type="ECO:0000256" key="1">
    <source>
        <dbReference type="ARBA" id="ARBA00010443"/>
    </source>
</evidence>
<feature type="domain" description="Glucose-1-phosphate adenylyltransferase/Bifunctional protein GlmU-like C-terminal hexapeptide" evidence="11">
    <location>
        <begin position="302"/>
        <end position="405"/>
    </location>
</feature>
<evidence type="ECO:0000256" key="3">
    <source>
        <dbReference type="ARBA" id="ARBA00022679"/>
    </source>
</evidence>
<dbReference type="PANTHER" id="PTHR43523">
    <property type="entry name" value="GLUCOSE-1-PHOSPHATE ADENYLYLTRANSFERASE-RELATED"/>
    <property type="match status" value="1"/>
</dbReference>
<feature type="binding site" evidence="9">
    <location>
        <position position="170"/>
    </location>
    <ligand>
        <name>alpha-D-glucose 1-phosphate</name>
        <dbReference type="ChEBI" id="CHEBI:58601"/>
    </ligand>
</feature>
<proteinExistence type="inferred from homology"/>
<comment type="subunit">
    <text evidence="9">Homotetramer.</text>
</comment>
<keyword evidence="3 9" id="KW-0808">Transferase</keyword>
<evidence type="ECO:0000256" key="7">
    <source>
        <dbReference type="ARBA" id="ARBA00023056"/>
    </source>
</evidence>
<feature type="site" description="Could play a key role in the communication between the regulatory and the substrate sites" evidence="9">
    <location>
        <position position="104"/>
    </location>
</feature>
<keyword evidence="7 9" id="KW-0320">Glycogen biosynthesis</keyword>
<reference evidence="12" key="1">
    <citation type="journal article" date="2020" name="mSystems">
        <title>Genome- and Community-Level Interaction Insights into Carbon Utilization and Element Cycling Functions of Hydrothermarchaeota in Hydrothermal Sediment.</title>
        <authorList>
            <person name="Zhou Z."/>
            <person name="Liu Y."/>
            <person name="Xu W."/>
            <person name="Pan J."/>
            <person name="Luo Z.H."/>
            <person name="Li M."/>
        </authorList>
    </citation>
    <scope>NUCLEOTIDE SEQUENCE [LARGE SCALE GENOMIC DNA]</scope>
    <source>
        <strain evidence="12">SpSt-479</strain>
    </source>
</reference>
<keyword evidence="4 9" id="KW-0548">Nucleotidyltransferase</keyword>
<keyword evidence="8 9" id="KW-0119">Carbohydrate metabolism</keyword>
<dbReference type="GO" id="GO:0005524">
    <property type="term" value="F:ATP binding"/>
    <property type="evidence" value="ECO:0007669"/>
    <property type="project" value="UniProtKB-KW"/>
</dbReference>
<dbReference type="Pfam" id="PF00483">
    <property type="entry name" value="NTP_transferase"/>
    <property type="match status" value="1"/>
</dbReference>
<dbReference type="Gene3D" id="3.90.550.10">
    <property type="entry name" value="Spore Coat Polysaccharide Biosynthesis Protein SpsA, Chain A"/>
    <property type="match status" value="1"/>
</dbReference>
<dbReference type="CDD" id="cd04651">
    <property type="entry name" value="LbH_G1P_AT_C"/>
    <property type="match status" value="1"/>
</dbReference>
<keyword evidence="6 9" id="KW-0067">ATP-binding</keyword>
<comment type="function">
    <text evidence="9">Involved in the biosynthesis of ADP-glucose, a building block required for the elongation reactions to produce glycogen. Catalyzes the reaction between ATP and alpha-D-glucose 1-phosphate (G1P) to produce pyrophosphate and ADP-Glc.</text>
</comment>
<evidence type="ECO:0000256" key="5">
    <source>
        <dbReference type="ARBA" id="ARBA00022741"/>
    </source>
</evidence>
<sequence length="413" mass="47157">MFSPGSSILRDTITVVLAGGQGERLYPLTAVRSKPAVPFGGKYRIIDFTLSNCLNSGLRRIYVLTQYKSDSLNMHLFEAWSIFNPELGEFIYSVPPQRKMNNDWYLGTANAIYQNLNLFSDRKAKWVLILSGDHIYKMDYLKFIDNHIKNDADLSMACIEVPKDQASRFGIVGIDENYNVLSFIEKPPVPPEIPDKKGYSFVNMGIYVFKASVLRDVLLEMESKKIKALDFGQDVIPYMVKSKLKVIAYRFIDENKKVQPYWRDIGTLDSYYAANMDLISVTPEFNLYDSEWPLRTYQYQYPPAKTVSHEGERVGRTLNSLVCDGTIVSGGLVERSILGANVRINSYSYITDSILFHNVWVGRHARIRRAIIDKNVIIPEGYEIGFDPEEDKKKFTVTETGIVVIPKNMVLKD</sequence>
<dbReference type="InterPro" id="IPR011004">
    <property type="entry name" value="Trimer_LpxA-like_sf"/>
</dbReference>
<dbReference type="UniPathway" id="UPA00164"/>
<comment type="similarity">
    <text evidence="1 9">Belongs to the bacterial/plant glucose-1-phosphate adenylyltransferase family.</text>
</comment>
<organism evidence="12">
    <name type="scientific">Ignavibacterium album</name>
    <dbReference type="NCBI Taxonomy" id="591197"/>
    <lineage>
        <taxon>Bacteria</taxon>
        <taxon>Pseudomonadati</taxon>
        <taxon>Ignavibacteriota</taxon>
        <taxon>Ignavibacteria</taxon>
        <taxon>Ignavibacteriales</taxon>
        <taxon>Ignavibacteriaceae</taxon>
        <taxon>Ignavibacterium</taxon>
    </lineage>
</organism>
<comment type="caution">
    <text evidence="9">Lacks conserved residue(s) required for the propagation of feature annotation.</text>
</comment>
<evidence type="ECO:0000313" key="12">
    <source>
        <dbReference type="EMBL" id="HFI91721.1"/>
    </source>
</evidence>
<dbReference type="InterPro" id="IPR005835">
    <property type="entry name" value="NTP_transferase_dom"/>
</dbReference>
<dbReference type="AlphaFoldDB" id="A0A7V2ZKL5"/>
<dbReference type="InterPro" id="IPR023049">
    <property type="entry name" value="GlgC_bac"/>
</dbReference>
<keyword evidence="5 9" id="KW-0547">Nucleotide-binding</keyword>
<dbReference type="SUPFAM" id="SSF51161">
    <property type="entry name" value="Trimeric LpxA-like enzymes"/>
    <property type="match status" value="1"/>
</dbReference>
<dbReference type="GO" id="GO:0005978">
    <property type="term" value="P:glycogen biosynthetic process"/>
    <property type="evidence" value="ECO:0007669"/>
    <property type="project" value="UniProtKB-UniRule"/>
</dbReference>
<feature type="binding site" evidence="9">
    <location>
        <position position="105"/>
    </location>
    <ligand>
        <name>alpha-D-glucose 1-phosphate</name>
        <dbReference type="ChEBI" id="CHEBI:58601"/>
    </ligand>
</feature>
<feature type="domain" description="Nucleotidyl transferase" evidence="10">
    <location>
        <begin position="14"/>
        <end position="278"/>
    </location>
</feature>
<dbReference type="CDD" id="cd02508">
    <property type="entry name" value="ADP_Glucose_PP"/>
    <property type="match status" value="1"/>
</dbReference>
<dbReference type="InterPro" id="IPR056818">
    <property type="entry name" value="GlmU/GlgC-like_hexapep"/>
</dbReference>
<comment type="pathway">
    <text evidence="9">Glycan biosynthesis; glycogen biosynthesis.</text>
</comment>
<comment type="caution">
    <text evidence="12">The sequence shown here is derived from an EMBL/GenBank/DDBJ whole genome shotgun (WGS) entry which is preliminary data.</text>
</comment>
<dbReference type="InterPro" id="IPR029044">
    <property type="entry name" value="Nucleotide-diphossugar_trans"/>
</dbReference>
<evidence type="ECO:0000256" key="9">
    <source>
        <dbReference type="HAMAP-Rule" id="MF_00624"/>
    </source>
</evidence>
<evidence type="ECO:0000256" key="2">
    <source>
        <dbReference type="ARBA" id="ARBA00022600"/>
    </source>
</evidence>
<dbReference type="EMBL" id="DSUJ01000008">
    <property type="protein sequence ID" value="HFI91721.1"/>
    <property type="molecule type" value="Genomic_DNA"/>
</dbReference>
<dbReference type="PANTHER" id="PTHR43523:SF2">
    <property type="entry name" value="GLUCOSE-1-PHOSPHATE ADENYLYLTRANSFERASE"/>
    <property type="match status" value="1"/>
</dbReference>
<dbReference type="NCBIfam" id="TIGR02091">
    <property type="entry name" value="glgC"/>
    <property type="match status" value="1"/>
</dbReference>
<dbReference type="InterPro" id="IPR011831">
    <property type="entry name" value="ADP-Glc_PPase"/>
</dbReference>
<protein>
    <recommendedName>
        <fullName evidence="9">Glucose-1-phosphate adenylyltransferase</fullName>
        <ecNumber evidence="9">2.7.7.27</ecNumber>
    </recommendedName>
    <alternativeName>
        <fullName evidence="9">ADP-glucose pyrophosphorylase</fullName>
        <shortName evidence="9">ADPGlc PPase</shortName>
    </alternativeName>
    <alternativeName>
        <fullName evidence="9">ADP-glucose synthase</fullName>
    </alternativeName>
</protein>
<evidence type="ECO:0000259" key="11">
    <source>
        <dbReference type="Pfam" id="PF24894"/>
    </source>
</evidence>
<feature type="binding site" evidence="9">
    <location>
        <begin position="185"/>
        <end position="186"/>
    </location>
    <ligand>
        <name>alpha-D-glucose 1-phosphate</name>
        <dbReference type="ChEBI" id="CHEBI:58601"/>
    </ligand>
</feature>
<keyword evidence="2 9" id="KW-0321">Glycogen metabolism</keyword>
<dbReference type="GO" id="GO:0008878">
    <property type="term" value="F:glucose-1-phosphate adenylyltransferase activity"/>
    <property type="evidence" value="ECO:0007669"/>
    <property type="project" value="UniProtKB-UniRule"/>
</dbReference>
<feature type="site" description="Could play a key role in the communication between the regulatory and the substrate sites" evidence="9">
    <location>
        <position position="66"/>
    </location>
</feature>
<dbReference type="PROSITE" id="PS00809">
    <property type="entry name" value="ADP_GLC_PYROPHOSPH_2"/>
    <property type="match status" value="1"/>
</dbReference>
<dbReference type="Pfam" id="PF24894">
    <property type="entry name" value="Hexapep_GlmU"/>
    <property type="match status" value="1"/>
</dbReference>
<dbReference type="Gene3D" id="2.160.10.10">
    <property type="entry name" value="Hexapeptide repeat proteins"/>
    <property type="match status" value="1"/>
</dbReference>
<dbReference type="NCBIfam" id="NF002023">
    <property type="entry name" value="PRK00844.1"/>
    <property type="match status" value="1"/>
</dbReference>
<dbReference type="InterPro" id="IPR005836">
    <property type="entry name" value="ADP_Glu_pyroP_CS"/>
</dbReference>
<dbReference type="SUPFAM" id="SSF53448">
    <property type="entry name" value="Nucleotide-diphospho-sugar transferases"/>
    <property type="match status" value="1"/>
</dbReference>
<accession>A0A7V2ZKL5</accession>
<evidence type="ECO:0000259" key="10">
    <source>
        <dbReference type="Pfam" id="PF00483"/>
    </source>
</evidence>
<dbReference type="HAMAP" id="MF_00624">
    <property type="entry name" value="GlgC"/>
    <property type="match status" value="1"/>
</dbReference>
<gene>
    <name evidence="9 12" type="primary">glgC</name>
    <name evidence="12" type="ORF">ENS31_09385</name>
</gene>
<comment type="catalytic activity">
    <reaction evidence="9">
        <text>alpha-D-glucose 1-phosphate + ATP + H(+) = ADP-alpha-D-glucose + diphosphate</text>
        <dbReference type="Rhea" id="RHEA:12120"/>
        <dbReference type="ChEBI" id="CHEBI:15378"/>
        <dbReference type="ChEBI" id="CHEBI:30616"/>
        <dbReference type="ChEBI" id="CHEBI:33019"/>
        <dbReference type="ChEBI" id="CHEBI:57498"/>
        <dbReference type="ChEBI" id="CHEBI:58601"/>
        <dbReference type="EC" id="2.7.7.27"/>
    </reaction>
</comment>
<name>A0A7V2ZKL5_9BACT</name>